<dbReference type="PANTHER" id="PTHR23389">
    <property type="entry name" value="CHROMOSOME TRANSMISSION FIDELITY FACTOR 18"/>
    <property type="match status" value="1"/>
</dbReference>
<dbReference type="InterPro" id="IPR013725">
    <property type="entry name" value="DNA_replication_fac_RFC1_C"/>
</dbReference>
<dbReference type="PANTHER" id="PTHR23389:SF6">
    <property type="entry name" value="REPLICATION FACTOR C SUBUNIT 1"/>
    <property type="match status" value="1"/>
</dbReference>
<keyword evidence="1" id="KW-0235">DNA replication</keyword>
<feature type="compositionally biased region" description="Acidic residues" evidence="2">
    <location>
        <begin position="99"/>
        <end position="116"/>
    </location>
</feature>
<organism evidence="4 5">
    <name type="scientific">Cuscuta campestris</name>
    <dbReference type="NCBI Taxonomy" id="132261"/>
    <lineage>
        <taxon>Eukaryota</taxon>
        <taxon>Viridiplantae</taxon>
        <taxon>Streptophyta</taxon>
        <taxon>Embryophyta</taxon>
        <taxon>Tracheophyta</taxon>
        <taxon>Spermatophyta</taxon>
        <taxon>Magnoliopsida</taxon>
        <taxon>eudicotyledons</taxon>
        <taxon>Gunneridae</taxon>
        <taxon>Pentapetalae</taxon>
        <taxon>asterids</taxon>
        <taxon>lamiids</taxon>
        <taxon>Solanales</taxon>
        <taxon>Convolvulaceae</taxon>
        <taxon>Cuscuteae</taxon>
        <taxon>Cuscuta</taxon>
        <taxon>Cuscuta subgen. Grammica</taxon>
        <taxon>Cuscuta sect. Cleistogrammica</taxon>
    </lineage>
</organism>
<dbReference type="OrthoDB" id="1736399at2759"/>
<protein>
    <recommendedName>
        <fullName evidence="3">DNA replication factor RFC1 C-terminal domain-containing protein</fullName>
    </recommendedName>
</protein>
<evidence type="ECO:0000259" key="3">
    <source>
        <dbReference type="Pfam" id="PF08519"/>
    </source>
</evidence>
<sequence length="175" mass="18894">MSKDEAIEKVVEFMDFYSITQDDFDSIVEISKFQGHSSPMEGIQPAVKAALTRAYNKGSSSRVVRTADLITLPGLKKAPKKRVAAMLEPLDETLGAEGNNEEDEDENSDTEEDDALDPEKKLQLDLQNLNSKGIEVNMDLKASGSGAKKAPAGRGRGKVAAPKAAEKSGGSKRKR</sequence>
<evidence type="ECO:0000313" key="4">
    <source>
        <dbReference type="EMBL" id="VFQ71408.1"/>
    </source>
</evidence>
<dbReference type="AlphaFoldDB" id="A0A484L539"/>
<keyword evidence="5" id="KW-1185">Reference proteome</keyword>
<proteinExistence type="predicted"/>
<dbReference type="GO" id="GO:0003677">
    <property type="term" value="F:DNA binding"/>
    <property type="evidence" value="ECO:0007669"/>
    <property type="project" value="TreeGrafter"/>
</dbReference>
<feature type="region of interest" description="Disordered" evidence="2">
    <location>
        <begin position="81"/>
        <end position="175"/>
    </location>
</feature>
<dbReference type="GO" id="GO:0005634">
    <property type="term" value="C:nucleus"/>
    <property type="evidence" value="ECO:0007669"/>
    <property type="project" value="TreeGrafter"/>
</dbReference>
<feature type="compositionally biased region" description="Low complexity" evidence="2">
    <location>
        <begin position="141"/>
        <end position="163"/>
    </location>
</feature>
<accession>A0A484L539</accession>
<dbReference type="GO" id="GO:0003689">
    <property type="term" value="F:DNA clamp loader activity"/>
    <property type="evidence" value="ECO:0007669"/>
    <property type="project" value="InterPro"/>
</dbReference>
<feature type="domain" description="DNA replication factor RFC1 C-terminal" evidence="3">
    <location>
        <begin position="4"/>
        <end position="57"/>
    </location>
</feature>
<evidence type="ECO:0000256" key="1">
    <source>
        <dbReference type="ARBA" id="ARBA00022705"/>
    </source>
</evidence>
<evidence type="ECO:0000313" key="5">
    <source>
        <dbReference type="Proteomes" id="UP000595140"/>
    </source>
</evidence>
<dbReference type="EMBL" id="OOIL02001013">
    <property type="protein sequence ID" value="VFQ71408.1"/>
    <property type="molecule type" value="Genomic_DNA"/>
</dbReference>
<dbReference type="Proteomes" id="UP000595140">
    <property type="component" value="Unassembled WGS sequence"/>
</dbReference>
<evidence type="ECO:0000256" key="2">
    <source>
        <dbReference type="SAM" id="MobiDB-lite"/>
    </source>
</evidence>
<gene>
    <name evidence="4" type="ORF">CCAM_LOCUS13184</name>
</gene>
<dbReference type="Pfam" id="PF08519">
    <property type="entry name" value="RFC1"/>
    <property type="match status" value="1"/>
</dbReference>
<dbReference type="GO" id="GO:0005524">
    <property type="term" value="F:ATP binding"/>
    <property type="evidence" value="ECO:0007669"/>
    <property type="project" value="InterPro"/>
</dbReference>
<dbReference type="GO" id="GO:0006260">
    <property type="term" value="P:DNA replication"/>
    <property type="evidence" value="ECO:0007669"/>
    <property type="project" value="UniProtKB-KW"/>
</dbReference>
<dbReference type="GO" id="GO:0005663">
    <property type="term" value="C:DNA replication factor C complex"/>
    <property type="evidence" value="ECO:0007669"/>
    <property type="project" value="InterPro"/>
</dbReference>
<name>A0A484L539_9ASTE</name>
<reference evidence="4 5" key="1">
    <citation type="submission" date="2018-04" db="EMBL/GenBank/DDBJ databases">
        <authorList>
            <person name="Vogel A."/>
        </authorList>
    </citation>
    <scope>NUCLEOTIDE SEQUENCE [LARGE SCALE GENOMIC DNA]</scope>
</reference>